<name>A0AAE0TGP0_9BIVA</name>
<evidence type="ECO:0000313" key="2">
    <source>
        <dbReference type="Proteomes" id="UP001195483"/>
    </source>
</evidence>
<evidence type="ECO:0000313" key="1">
    <source>
        <dbReference type="EMBL" id="KAK3609633.1"/>
    </source>
</evidence>
<reference evidence="1" key="1">
    <citation type="journal article" date="2021" name="Genome Biol. Evol.">
        <title>A High-Quality Reference Genome for a Parasitic Bivalve with Doubly Uniparental Inheritance (Bivalvia: Unionida).</title>
        <authorList>
            <person name="Smith C.H."/>
        </authorList>
    </citation>
    <scope>NUCLEOTIDE SEQUENCE</scope>
    <source>
        <strain evidence="1">CHS0354</strain>
    </source>
</reference>
<dbReference type="AlphaFoldDB" id="A0AAE0TGP0"/>
<dbReference type="Proteomes" id="UP001195483">
    <property type="component" value="Unassembled WGS sequence"/>
</dbReference>
<keyword evidence="2" id="KW-1185">Reference proteome</keyword>
<reference evidence="1" key="2">
    <citation type="journal article" date="2021" name="Genome Biol. Evol.">
        <title>Developing a high-quality reference genome for a parasitic bivalve with doubly uniparental inheritance (Bivalvia: Unionida).</title>
        <authorList>
            <person name="Smith C.H."/>
        </authorList>
    </citation>
    <scope>NUCLEOTIDE SEQUENCE</scope>
    <source>
        <strain evidence="1">CHS0354</strain>
        <tissue evidence="1">Mantle</tissue>
    </source>
</reference>
<gene>
    <name evidence="1" type="ORF">CHS0354_028833</name>
</gene>
<sequence>PFGHKSCTLPNESSVFRPQVMNTTKRNLSLSVTSHAHYQLMRRGSDSFRTHKDSMIEVYGTYWT</sequence>
<reference evidence="1" key="3">
    <citation type="submission" date="2023-05" db="EMBL/GenBank/DDBJ databases">
        <authorList>
            <person name="Smith C.H."/>
        </authorList>
    </citation>
    <scope>NUCLEOTIDE SEQUENCE</scope>
    <source>
        <strain evidence="1">CHS0354</strain>
        <tissue evidence="1">Mantle</tissue>
    </source>
</reference>
<feature type="non-terminal residue" evidence="1">
    <location>
        <position position="1"/>
    </location>
</feature>
<protein>
    <submittedName>
        <fullName evidence="1">Uncharacterized protein</fullName>
    </submittedName>
</protein>
<accession>A0AAE0TGP0</accession>
<organism evidence="1 2">
    <name type="scientific">Potamilus streckersoni</name>
    <dbReference type="NCBI Taxonomy" id="2493646"/>
    <lineage>
        <taxon>Eukaryota</taxon>
        <taxon>Metazoa</taxon>
        <taxon>Spiralia</taxon>
        <taxon>Lophotrochozoa</taxon>
        <taxon>Mollusca</taxon>
        <taxon>Bivalvia</taxon>
        <taxon>Autobranchia</taxon>
        <taxon>Heteroconchia</taxon>
        <taxon>Palaeoheterodonta</taxon>
        <taxon>Unionida</taxon>
        <taxon>Unionoidea</taxon>
        <taxon>Unionidae</taxon>
        <taxon>Ambleminae</taxon>
        <taxon>Lampsilini</taxon>
        <taxon>Potamilus</taxon>
    </lineage>
</organism>
<comment type="caution">
    <text evidence="1">The sequence shown here is derived from an EMBL/GenBank/DDBJ whole genome shotgun (WGS) entry which is preliminary data.</text>
</comment>
<proteinExistence type="predicted"/>
<feature type="non-terminal residue" evidence="1">
    <location>
        <position position="64"/>
    </location>
</feature>
<dbReference type="EMBL" id="JAEAOA010001729">
    <property type="protein sequence ID" value="KAK3609633.1"/>
    <property type="molecule type" value="Genomic_DNA"/>
</dbReference>